<dbReference type="InterPro" id="IPR027586">
    <property type="entry name" value="rSAM_metal_mat"/>
</dbReference>
<dbReference type="Pfam" id="PF04055">
    <property type="entry name" value="Radical_SAM"/>
    <property type="match status" value="1"/>
</dbReference>
<sequence length="446" mass="49873">MNSNQGMQSPLSPPALPPHRRAYPSKLFVEATTRCNLGCFMCVKQTDGCGMTEGDLTPGIFAAVEPALPHLEALILNGIGEPLLNPHLAEFIRKAKRLMPATGWIGFQSNGLLLTNLRAISLVEAGLDRICLSMDAASPETFRKVREGSDIPDIEHAMAALNAAKERCNRPEVRVGIEFVLMRSNLGELPAALRWAAEHGATFAVVTHVLPYDDQHADEAAYGSCSAAAIALFGSYRAIAAQQGLDIYRYFEARWKYRRNPDEQKLVAVIEAMKAEADARDIFVDMKKLLQLDTRRIEDVVAVFAQARAVALECGLDLRLPEVTLREKRHCSFVEDGGAFISWEGNVSPCYFLWHRYRCFASGWHQQVQPKVFGNLAEQGMLEIWNDPAFRSFREQVVDYDYPDCSSCTLAPCDYVQTERFEQDCHIRDIPCGACLWCMGIFQCLQ</sequence>
<keyword evidence="4" id="KW-0479">Metal-binding</keyword>
<dbReference type="NCBIfam" id="TIGR04311">
    <property type="entry name" value="rSAM_Geo_metal"/>
    <property type="match status" value="1"/>
</dbReference>
<evidence type="ECO:0000256" key="5">
    <source>
        <dbReference type="ARBA" id="ARBA00023004"/>
    </source>
</evidence>
<keyword evidence="3" id="KW-0949">S-adenosyl-L-methionine</keyword>
<comment type="cofactor">
    <cofactor evidence="1">
        <name>[4Fe-4S] cluster</name>
        <dbReference type="ChEBI" id="CHEBI:49883"/>
    </cofactor>
</comment>
<gene>
    <name evidence="8" type="ordered locus">Gura_3588</name>
</gene>
<keyword evidence="2" id="KW-0004">4Fe-4S</keyword>
<feature type="domain" description="Radical SAM core" evidence="7">
    <location>
        <begin position="21"/>
        <end position="249"/>
    </location>
</feature>
<dbReference type="Gene3D" id="3.20.20.70">
    <property type="entry name" value="Aldolase class I"/>
    <property type="match status" value="2"/>
</dbReference>
<evidence type="ECO:0000256" key="3">
    <source>
        <dbReference type="ARBA" id="ARBA00022691"/>
    </source>
</evidence>
<evidence type="ECO:0000256" key="6">
    <source>
        <dbReference type="ARBA" id="ARBA00023014"/>
    </source>
</evidence>
<dbReference type="SFLD" id="SFLDS00029">
    <property type="entry name" value="Radical_SAM"/>
    <property type="match status" value="1"/>
</dbReference>
<reference evidence="8 9" key="1">
    <citation type="submission" date="2007-05" db="EMBL/GenBank/DDBJ databases">
        <title>Complete sequence of Geobacter uraniireducens Rf4.</title>
        <authorList>
            <consortium name="US DOE Joint Genome Institute"/>
            <person name="Copeland A."/>
            <person name="Lucas S."/>
            <person name="Lapidus A."/>
            <person name="Barry K."/>
            <person name="Detter J.C."/>
            <person name="Glavina del Rio T."/>
            <person name="Hammon N."/>
            <person name="Israni S."/>
            <person name="Dalin E."/>
            <person name="Tice H."/>
            <person name="Pitluck S."/>
            <person name="Chertkov O."/>
            <person name="Brettin T."/>
            <person name="Bruce D."/>
            <person name="Han C."/>
            <person name="Schmutz J."/>
            <person name="Larimer F."/>
            <person name="Land M."/>
            <person name="Hauser L."/>
            <person name="Kyrpides N."/>
            <person name="Mikhailova N."/>
            <person name="Shelobolina E."/>
            <person name="Aklujkar M."/>
            <person name="Lovley D."/>
            <person name="Richardson P."/>
        </authorList>
    </citation>
    <scope>NUCLEOTIDE SEQUENCE [LARGE SCALE GENOMIC DNA]</scope>
    <source>
        <strain evidence="8 9">Rf4</strain>
    </source>
</reference>
<keyword evidence="9" id="KW-1185">Reference proteome</keyword>
<dbReference type="SFLD" id="SFLDG01067">
    <property type="entry name" value="SPASM/twitch_domain_containing"/>
    <property type="match status" value="1"/>
</dbReference>
<dbReference type="HOGENOM" id="CLU_009273_1_1_7"/>
<dbReference type="Pfam" id="PF13186">
    <property type="entry name" value="SPASM"/>
    <property type="match status" value="1"/>
</dbReference>
<dbReference type="CDD" id="cd21121">
    <property type="entry name" value="SPASM_Cmo-like"/>
    <property type="match status" value="1"/>
</dbReference>
<dbReference type="AlphaFoldDB" id="A5G7H4"/>
<dbReference type="GO" id="GO:0046872">
    <property type="term" value="F:metal ion binding"/>
    <property type="evidence" value="ECO:0007669"/>
    <property type="project" value="UniProtKB-KW"/>
</dbReference>
<dbReference type="InterPro" id="IPR050377">
    <property type="entry name" value="Radical_SAM_PqqE_MftC-like"/>
</dbReference>
<organism evidence="8 9">
    <name type="scientific">Geotalea uraniireducens (strain Rf4)</name>
    <name type="common">Geobacter uraniireducens</name>
    <dbReference type="NCBI Taxonomy" id="351605"/>
    <lineage>
        <taxon>Bacteria</taxon>
        <taxon>Pseudomonadati</taxon>
        <taxon>Thermodesulfobacteriota</taxon>
        <taxon>Desulfuromonadia</taxon>
        <taxon>Geobacterales</taxon>
        <taxon>Geobacteraceae</taxon>
        <taxon>Geotalea</taxon>
    </lineage>
</organism>
<dbReference type="GO" id="GO:0051536">
    <property type="term" value="F:iron-sulfur cluster binding"/>
    <property type="evidence" value="ECO:0007669"/>
    <property type="project" value="UniProtKB-KW"/>
</dbReference>
<evidence type="ECO:0000313" key="8">
    <source>
        <dbReference type="EMBL" id="ABQ27742.1"/>
    </source>
</evidence>
<evidence type="ECO:0000313" key="9">
    <source>
        <dbReference type="Proteomes" id="UP000006695"/>
    </source>
</evidence>
<evidence type="ECO:0000259" key="7">
    <source>
        <dbReference type="PROSITE" id="PS51918"/>
    </source>
</evidence>
<evidence type="ECO:0000256" key="1">
    <source>
        <dbReference type="ARBA" id="ARBA00001966"/>
    </source>
</evidence>
<dbReference type="GO" id="GO:0003824">
    <property type="term" value="F:catalytic activity"/>
    <property type="evidence" value="ECO:0007669"/>
    <property type="project" value="InterPro"/>
</dbReference>
<dbReference type="RefSeq" id="WP_011940397.1">
    <property type="nucleotide sequence ID" value="NC_009483.1"/>
</dbReference>
<dbReference type="PANTHER" id="PTHR11228:SF7">
    <property type="entry name" value="PQQA PEPTIDE CYCLASE"/>
    <property type="match status" value="1"/>
</dbReference>
<accession>A5G7H4</accession>
<dbReference type="InterPro" id="IPR013785">
    <property type="entry name" value="Aldolase_TIM"/>
</dbReference>
<evidence type="ECO:0000256" key="4">
    <source>
        <dbReference type="ARBA" id="ARBA00022723"/>
    </source>
</evidence>
<name>A5G7H4_GEOUR</name>
<dbReference type="InterPro" id="IPR007197">
    <property type="entry name" value="rSAM"/>
</dbReference>
<keyword evidence="6" id="KW-0411">Iron-sulfur</keyword>
<dbReference type="PROSITE" id="PS51918">
    <property type="entry name" value="RADICAL_SAM"/>
    <property type="match status" value="1"/>
</dbReference>
<keyword evidence="5" id="KW-0408">Iron</keyword>
<dbReference type="KEGG" id="gur:Gura_3588"/>
<dbReference type="PANTHER" id="PTHR11228">
    <property type="entry name" value="RADICAL SAM DOMAIN PROTEIN"/>
    <property type="match status" value="1"/>
</dbReference>
<dbReference type="InterPro" id="IPR023885">
    <property type="entry name" value="4Fe4S-binding_SPASM_dom"/>
</dbReference>
<dbReference type="InterPro" id="IPR058240">
    <property type="entry name" value="rSAM_sf"/>
</dbReference>
<protein>
    <submittedName>
        <fullName evidence="8">Radical SAM domain protein</fullName>
    </submittedName>
</protein>
<evidence type="ECO:0000256" key="2">
    <source>
        <dbReference type="ARBA" id="ARBA00022485"/>
    </source>
</evidence>
<dbReference type="CDD" id="cd01335">
    <property type="entry name" value="Radical_SAM"/>
    <property type="match status" value="1"/>
</dbReference>
<dbReference type="SUPFAM" id="SSF102114">
    <property type="entry name" value="Radical SAM enzymes"/>
    <property type="match status" value="1"/>
</dbReference>
<dbReference type="EMBL" id="CP000698">
    <property type="protein sequence ID" value="ABQ27742.1"/>
    <property type="molecule type" value="Genomic_DNA"/>
</dbReference>
<dbReference type="Proteomes" id="UP000006695">
    <property type="component" value="Chromosome"/>
</dbReference>
<dbReference type="SFLD" id="SFLDG01387">
    <property type="entry name" value="BtrN-like_SPASM_domain_contain"/>
    <property type="match status" value="1"/>
</dbReference>
<proteinExistence type="predicted"/>
<dbReference type="STRING" id="351605.Gura_3588"/>
<dbReference type="InterPro" id="IPR034391">
    <property type="entry name" value="AdoMet-like_SPASM_containing"/>
</dbReference>